<gene>
    <name evidence="2" type="ORF">EM6_1378</name>
</gene>
<feature type="transmembrane region" description="Helical" evidence="1">
    <location>
        <begin position="69"/>
        <end position="89"/>
    </location>
</feature>
<reference evidence="3" key="2">
    <citation type="journal article" date="2017" name="Plant Physiol. Biochem.">
        <title>Differential oxidative and antioxidative response of duckweed Lemna minor toward plant growth promoting/inhibiting bacteria.</title>
        <authorList>
            <person name="Ishizawa H."/>
            <person name="Kuroda M."/>
            <person name="Morikawa M."/>
            <person name="Ike M."/>
        </authorList>
    </citation>
    <scope>NUCLEOTIDE SEQUENCE [LARGE SCALE GENOMIC DNA]</scope>
    <source>
        <strain evidence="3">M6</strain>
    </source>
</reference>
<accession>A0A3G9G6N7</accession>
<organism evidence="2 3">
    <name type="scientific">Asticcacaulis excentricus</name>
    <dbReference type="NCBI Taxonomy" id="78587"/>
    <lineage>
        <taxon>Bacteria</taxon>
        <taxon>Pseudomonadati</taxon>
        <taxon>Pseudomonadota</taxon>
        <taxon>Alphaproteobacteria</taxon>
        <taxon>Caulobacterales</taxon>
        <taxon>Caulobacteraceae</taxon>
        <taxon>Asticcacaulis</taxon>
    </lineage>
</organism>
<evidence type="ECO:0008006" key="4">
    <source>
        <dbReference type="Google" id="ProtNLM"/>
    </source>
</evidence>
<evidence type="ECO:0000313" key="3">
    <source>
        <dbReference type="Proteomes" id="UP000278756"/>
    </source>
</evidence>
<dbReference type="RefSeq" id="WP_126421364.1">
    <property type="nucleotide sequence ID" value="NZ_AP018827.1"/>
</dbReference>
<proteinExistence type="predicted"/>
<evidence type="ECO:0000313" key="2">
    <source>
        <dbReference type="EMBL" id="BBF80793.1"/>
    </source>
</evidence>
<reference evidence="3" key="1">
    <citation type="journal article" date="2017" name="Biotechnol. Biofuels">
        <title>Evaluation of environmental bacterial communities as a factor affecting the growth of duckweed Lemna minor.</title>
        <authorList>
            <person name="Ishizawa H."/>
            <person name="Kuroda M."/>
            <person name="Morikawa M."/>
            <person name="Ike M."/>
        </authorList>
    </citation>
    <scope>NUCLEOTIDE SEQUENCE [LARGE SCALE GENOMIC DNA]</scope>
    <source>
        <strain evidence="3">M6</strain>
    </source>
</reference>
<dbReference type="EMBL" id="AP018827">
    <property type="protein sequence ID" value="BBF80793.1"/>
    <property type="molecule type" value="Genomic_DNA"/>
</dbReference>
<keyword evidence="1" id="KW-1133">Transmembrane helix</keyword>
<sequence>MSVLLRVAELFFVRQRFRQVRSQALAFLSALGVLVGLMVFTLVALALGLSVLLLLAFHGLQALGLTPQGAGGIVAALVIAVGLMLLVAIGRARRAVQGTLEHLISETSALPGEREVQGVVTRTAGGAVSVWRAFRDGLRSGKSNRRKTAA</sequence>
<keyword evidence="1" id="KW-0812">Transmembrane</keyword>
<evidence type="ECO:0000256" key="1">
    <source>
        <dbReference type="SAM" id="Phobius"/>
    </source>
</evidence>
<dbReference type="AlphaFoldDB" id="A0A3G9G6N7"/>
<feature type="transmembrane region" description="Helical" evidence="1">
    <location>
        <begin position="24"/>
        <end position="57"/>
    </location>
</feature>
<dbReference type="OrthoDB" id="7174034at2"/>
<keyword evidence="1" id="KW-0472">Membrane</keyword>
<dbReference type="Proteomes" id="UP000278756">
    <property type="component" value="Chromosome 1"/>
</dbReference>
<protein>
    <recommendedName>
        <fullName evidence="4">Phage holin family protein</fullName>
    </recommendedName>
</protein>
<name>A0A3G9G6N7_9CAUL</name>